<evidence type="ECO:0000256" key="1">
    <source>
        <dbReference type="SAM" id="MobiDB-lite"/>
    </source>
</evidence>
<name>A0A0F9UQ87_9ZZZZ</name>
<organism evidence="2">
    <name type="scientific">marine sediment metagenome</name>
    <dbReference type="NCBI Taxonomy" id="412755"/>
    <lineage>
        <taxon>unclassified sequences</taxon>
        <taxon>metagenomes</taxon>
        <taxon>ecological metagenomes</taxon>
    </lineage>
</organism>
<reference evidence="2" key="1">
    <citation type="journal article" date="2015" name="Nature">
        <title>Complex archaea that bridge the gap between prokaryotes and eukaryotes.</title>
        <authorList>
            <person name="Spang A."/>
            <person name="Saw J.H."/>
            <person name="Jorgensen S.L."/>
            <person name="Zaremba-Niedzwiedzka K."/>
            <person name="Martijn J."/>
            <person name="Lind A.E."/>
            <person name="van Eijk R."/>
            <person name="Schleper C."/>
            <person name="Guy L."/>
            <person name="Ettema T.J."/>
        </authorList>
    </citation>
    <scope>NUCLEOTIDE SEQUENCE</scope>
</reference>
<dbReference type="EMBL" id="LAZR01000116">
    <property type="protein sequence ID" value="KKN89692.1"/>
    <property type="molecule type" value="Genomic_DNA"/>
</dbReference>
<protein>
    <submittedName>
        <fullName evidence="2">Uncharacterized protein</fullName>
    </submittedName>
</protein>
<comment type="caution">
    <text evidence="2">The sequence shown here is derived from an EMBL/GenBank/DDBJ whole genome shotgun (WGS) entry which is preliminary data.</text>
</comment>
<dbReference type="AlphaFoldDB" id="A0A0F9UQ87"/>
<evidence type="ECO:0000313" key="2">
    <source>
        <dbReference type="EMBL" id="KKN89692.1"/>
    </source>
</evidence>
<accession>A0A0F9UQ87</accession>
<sequence>MHVPTVSMRESFGLPSKHSRANKNESGREVMRTYNAMKAAKNLLSRATWRRAYVYEEDTAKAEESIAKVLRKAYKAGRRDEQADNMFQFSPLLQVTDEDGRHWFDGPELGNCELCGLSGHGGEHFINGGVVCDNPDGPCACGAWHHNGKPH</sequence>
<gene>
    <name evidence="2" type="ORF">LCGC14_0235380</name>
</gene>
<feature type="region of interest" description="Disordered" evidence="1">
    <location>
        <begin position="1"/>
        <end position="28"/>
    </location>
</feature>
<proteinExistence type="predicted"/>